<dbReference type="PANTHER" id="PTHR43798">
    <property type="entry name" value="MONOACYLGLYCEROL LIPASE"/>
    <property type="match status" value="1"/>
</dbReference>
<reference evidence="2" key="2">
    <citation type="submission" date="2022-09" db="EMBL/GenBank/DDBJ databases">
        <title>Biosynthetic gene clusters of Dactylosporangioum fulvum.</title>
        <authorList>
            <person name="Caradec T."/>
        </authorList>
    </citation>
    <scope>NUCLEOTIDE SEQUENCE</scope>
    <source>
        <strain evidence="2">NRRL B-16292</strain>
    </source>
</reference>
<proteinExistence type="predicted"/>
<sequence>MTSPVTSRFHVEATGPGMANVLYLHAEHGPRVEQPFVDALSRTSVVAVGHHPGFGAHAVDQSAHSVLDIAFGYLSYLDELPPGVQVDLVGSSLGGWIALHIATMYGHRIRKLAVIGPIGVKLTPPSERDFIDVFALPDQEVNQLAFADPTKAPFSGTDLSDDDILERAATREALVRYGWEPYLHDTSLRHRLYRINVPTLFVVGSSDRFVREGYYRDFAYLVPDAQLCTVDGGHYPVIENPDGARDALTSFLG</sequence>
<organism evidence="2 3">
    <name type="scientific">Dactylosporangium fulvum</name>
    <dbReference type="NCBI Taxonomy" id="53359"/>
    <lineage>
        <taxon>Bacteria</taxon>
        <taxon>Bacillati</taxon>
        <taxon>Actinomycetota</taxon>
        <taxon>Actinomycetes</taxon>
        <taxon>Micromonosporales</taxon>
        <taxon>Micromonosporaceae</taxon>
        <taxon>Dactylosporangium</taxon>
    </lineage>
</organism>
<evidence type="ECO:0000313" key="3">
    <source>
        <dbReference type="Proteomes" id="UP001059617"/>
    </source>
</evidence>
<protein>
    <submittedName>
        <fullName evidence="2">Alpha/beta hydrolase</fullName>
    </submittedName>
</protein>
<dbReference type="InterPro" id="IPR000073">
    <property type="entry name" value="AB_hydrolase_1"/>
</dbReference>
<evidence type="ECO:0000313" key="2">
    <source>
        <dbReference type="EMBL" id="UWP80242.1"/>
    </source>
</evidence>
<keyword evidence="3" id="KW-1185">Reference proteome</keyword>
<keyword evidence="2" id="KW-0378">Hydrolase</keyword>
<dbReference type="EMBL" id="CP073720">
    <property type="protein sequence ID" value="UWP80242.1"/>
    <property type="molecule type" value="Genomic_DNA"/>
</dbReference>
<reference evidence="2" key="1">
    <citation type="submission" date="2021-04" db="EMBL/GenBank/DDBJ databases">
        <authorList>
            <person name="Hartkoorn R.C."/>
            <person name="Beaudoing E."/>
            <person name="Hot D."/>
        </authorList>
    </citation>
    <scope>NUCLEOTIDE SEQUENCE</scope>
    <source>
        <strain evidence="2">NRRL B-16292</strain>
    </source>
</reference>
<feature type="domain" description="AB hydrolase-1" evidence="1">
    <location>
        <begin position="50"/>
        <end position="243"/>
    </location>
</feature>
<dbReference type="GO" id="GO:0016787">
    <property type="term" value="F:hydrolase activity"/>
    <property type="evidence" value="ECO:0007669"/>
    <property type="project" value="UniProtKB-KW"/>
</dbReference>
<dbReference type="Proteomes" id="UP001059617">
    <property type="component" value="Chromosome"/>
</dbReference>
<dbReference type="RefSeq" id="WP_259858000.1">
    <property type="nucleotide sequence ID" value="NZ_BAAAST010000007.1"/>
</dbReference>
<dbReference type="Gene3D" id="3.40.50.1820">
    <property type="entry name" value="alpha/beta hydrolase"/>
    <property type="match status" value="1"/>
</dbReference>
<dbReference type="InterPro" id="IPR029058">
    <property type="entry name" value="AB_hydrolase_fold"/>
</dbReference>
<dbReference type="PANTHER" id="PTHR43798:SF33">
    <property type="entry name" value="HYDROLASE, PUTATIVE (AFU_ORTHOLOGUE AFUA_2G14860)-RELATED"/>
    <property type="match status" value="1"/>
</dbReference>
<dbReference type="InterPro" id="IPR050266">
    <property type="entry name" value="AB_hydrolase_sf"/>
</dbReference>
<gene>
    <name evidence="2" type="ORF">Dfulv_34485</name>
</gene>
<evidence type="ECO:0000259" key="1">
    <source>
        <dbReference type="Pfam" id="PF12697"/>
    </source>
</evidence>
<name>A0ABY5VR35_9ACTN</name>
<dbReference type="SUPFAM" id="SSF53474">
    <property type="entry name" value="alpha/beta-Hydrolases"/>
    <property type="match status" value="1"/>
</dbReference>
<dbReference type="PRINTS" id="PR00111">
    <property type="entry name" value="ABHYDROLASE"/>
</dbReference>
<accession>A0ABY5VR35</accession>
<dbReference type="Pfam" id="PF12697">
    <property type="entry name" value="Abhydrolase_6"/>
    <property type="match status" value="1"/>
</dbReference>